<organism evidence="3 4">
    <name type="scientific">Eolophus roseicapilla</name>
    <name type="common">Galah cockatoo</name>
    <name type="synonym">Cacatua roseicapilla</name>
    <dbReference type="NCBI Taxonomy" id="176039"/>
    <lineage>
        <taxon>Eukaryota</taxon>
        <taxon>Metazoa</taxon>
        <taxon>Chordata</taxon>
        <taxon>Craniata</taxon>
        <taxon>Vertebrata</taxon>
        <taxon>Euteleostomi</taxon>
        <taxon>Archelosauria</taxon>
        <taxon>Archosauria</taxon>
        <taxon>Dinosauria</taxon>
        <taxon>Saurischia</taxon>
        <taxon>Theropoda</taxon>
        <taxon>Coelurosauria</taxon>
        <taxon>Aves</taxon>
        <taxon>Neognathae</taxon>
        <taxon>Neoaves</taxon>
        <taxon>Telluraves</taxon>
        <taxon>Australaves</taxon>
        <taxon>Psittaciformes</taxon>
        <taxon>Cacatuidae</taxon>
        <taxon>Eolophus</taxon>
    </lineage>
</organism>
<dbReference type="Pfam" id="PF00160">
    <property type="entry name" value="Pro_isomerase"/>
    <property type="match status" value="1"/>
</dbReference>
<dbReference type="SUPFAM" id="SSF50891">
    <property type="entry name" value="Cyclophilin-like"/>
    <property type="match status" value="1"/>
</dbReference>
<comment type="catalytic activity">
    <reaction evidence="1">
        <text>[protein]-peptidylproline (omega=180) = [protein]-peptidylproline (omega=0)</text>
        <dbReference type="Rhea" id="RHEA:16237"/>
        <dbReference type="Rhea" id="RHEA-COMP:10747"/>
        <dbReference type="Rhea" id="RHEA-COMP:10748"/>
        <dbReference type="ChEBI" id="CHEBI:83833"/>
        <dbReference type="ChEBI" id="CHEBI:83834"/>
        <dbReference type="EC" id="5.2.1.8"/>
    </reaction>
</comment>
<dbReference type="PANTHER" id="PTHR11071">
    <property type="entry name" value="PEPTIDYL-PROLYL CIS-TRANS ISOMERASE"/>
    <property type="match status" value="1"/>
</dbReference>
<dbReference type="GO" id="GO:0005737">
    <property type="term" value="C:cytoplasm"/>
    <property type="evidence" value="ECO:0007669"/>
    <property type="project" value="TreeGrafter"/>
</dbReference>
<evidence type="ECO:0000259" key="2">
    <source>
        <dbReference type="PROSITE" id="PS50072"/>
    </source>
</evidence>
<evidence type="ECO:0000256" key="1">
    <source>
        <dbReference type="RuleBase" id="RU363019"/>
    </source>
</evidence>
<dbReference type="EMBL" id="WBNI01000975">
    <property type="protein sequence ID" value="NXD70352.1"/>
    <property type="molecule type" value="Genomic_DNA"/>
</dbReference>
<proteinExistence type="inferred from homology"/>
<sequence length="297" mass="33713">MGPQQMLVTVVGLLQDTAFHVAKCTAEALKLKFPSKFADPVIQPLVEFAWHEYLQEKKKEMRGEVWGYTSSVMCFLDGRLLGDEKDLLKWSYREWGYHDHRPEALYQAIAEDFYSKYLKSTQASGTHVFVYLEIAIEEQPIGRLLFELFSDACPRTCENFRALCTGGAKSRCDGRELTYKNSLFHRIVKNGWIQGGDIITGKGDQGESIYGPTFEDESFSVHHKGRGILGMANKGRHTNGSQFYITFQPSPYLDKKYVAFGQLIEGTEVLQRLEAVPTDNERPKVPCKITNCGTFQP</sequence>
<dbReference type="AlphaFoldDB" id="A0A851Y0Q5"/>
<protein>
    <recommendedName>
        <fullName evidence="1">Peptidyl-prolyl cis-trans isomerase</fullName>
        <shortName evidence="1">PPIase</shortName>
        <ecNumber evidence="1">5.2.1.8</ecNumber>
    </recommendedName>
</protein>
<dbReference type="PROSITE" id="PS50072">
    <property type="entry name" value="CSA_PPIASE_2"/>
    <property type="match status" value="1"/>
</dbReference>
<dbReference type="Gene3D" id="2.40.100.10">
    <property type="entry name" value="Cyclophilin-like"/>
    <property type="match status" value="1"/>
</dbReference>
<evidence type="ECO:0000313" key="4">
    <source>
        <dbReference type="Proteomes" id="UP000637704"/>
    </source>
</evidence>
<feature type="non-terminal residue" evidence="3">
    <location>
        <position position="297"/>
    </location>
</feature>
<keyword evidence="1" id="KW-0697">Rotamase</keyword>
<keyword evidence="4" id="KW-1185">Reference proteome</keyword>
<dbReference type="FunFam" id="2.40.100.10:FF:000048">
    <property type="entry name" value="Peptidyl-prolyl cis-trans isomerase"/>
    <property type="match status" value="1"/>
</dbReference>
<dbReference type="EC" id="5.2.1.8" evidence="1"/>
<keyword evidence="1" id="KW-0413">Isomerase</keyword>
<dbReference type="InterPro" id="IPR029000">
    <property type="entry name" value="Cyclophilin-like_dom_sf"/>
</dbReference>
<comment type="caution">
    <text evidence="3">The sequence shown here is derived from an EMBL/GenBank/DDBJ whole genome shotgun (WGS) entry which is preliminary data.</text>
</comment>
<dbReference type="PRINTS" id="PR00153">
    <property type="entry name" value="CSAPPISMRASE"/>
</dbReference>
<accession>A0A851Y0Q5</accession>
<reference evidence="3" key="1">
    <citation type="submission" date="2019-09" db="EMBL/GenBank/DDBJ databases">
        <title>Bird 10,000 Genomes (B10K) Project - Family phase.</title>
        <authorList>
            <person name="Zhang G."/>
        </authorList>
    </citation>
    <scope>NUCLEOTIDE SEQUENCE</scope>
    <source>
        <strain evidence="3">B10K-DU-025-06</strain>
        <tissue evidence="3">Mixed tissue sample</tissue>
    </source>
</reference>
<feature type="domain" description="PPIase cyclophilin-type" evidence="2">
    <location>
        <begin position="131"/>
        <end position="294"/>
    </location>
</feature>
<feature type="non-terminal residue" evidence="3">
    <location>
        <position position="1"/>
    </location>
</feature>
<dbReference type="InterPro" id="IPR002130">
    <property type="entry name" value="Cyclophilin-type_PPIase_dom"/>
</dbReference>
<dbReference type="GO" id="GO:0003755">
    <property type="term" value="F:peptidyl-prolyl cis-trans isomerase activity"/>
    <property type="evidence" value="ECO:0007669"/>
    <property type="project" value="UniProtKB-UniRule"/>
</dbReference>
<name>A0A851Y0Q5_EOLRO</name>
<comment type="function">
    <text evidence="1">PPIases accelerate the folding of proteins. It catalyzes the cis-trans isomerization of proline imidic peptide bonds in oligopeptides.</text>
</comment>
<comment type="similarity">
    <text evidence="1">Belongs to the cyclophilin-type PPIase family.</text>
</comment>
<evidence type="ECO:0000313" key="3">
    <source>
        <dbReference type="EMBL" id="NXD70352.1"/>
    </source>
</evidence>
<gene>
    <name evidence="3" type="primary">Ppil6</name>
    <name evidence="3" type="ORF">EOLROS_R03190</name>
</gene>
<dbReference type="Proteomes" id="UP000637704">
    <property type="component" value="Unassembled WGS sequence"/>
</dbReference>
<dbReference type="PANTHER" id="PTHR11071:SF561">
    <property type="entry name" value="PEPTIDYL-PROLYL CIS-TRANS ISOMERASE D-RELATED"/>
    <property type="match status" value="1"/>
</dbReference>